<evidence type="ECO:0000313" key="2">
    <source>
        <dbReference type="Proteomes" id="UP000635565"/>
    </source>
</evidence>
<organism evidence="1 2">
    <name type="scientific">Dictyobacter formicarum</name>
    <dbReference type="NCBI Taxonomy" id="2778368"/>
    <lineage>
        <taxon>Bacteria</taxon>
        <taxon>Bacillati</taxon>
        <taxon>Chloroflexota</taxon>
        <taxon>Ktedonobacteria</taxon>
        <taxon>Ktedonobacterales</taxon>
        <taxon>Dictyobacteraceae</taxon>
        <taxon>Dictyobacter</taxon>
    </lineage>
</organism>
<reference evidence="1 2" key="1">
    <citation type="journal article" date="2021" name="Int. J. Syst. Evol. Microbiol.">
        <title>Reticulibacter mediterranei gen. nov., sp. nov., within the new family Reticulibacteraceae fam. nov., and Ktedonospora formicarum gen. nov., sp. nov., Ktedonobacter robiniae sp. nov., Dictyobacter formicarum sp. nov. and Dictyobacter arantiisoli sp. nov., belonging to the class Ktedonobacteria.</title>
        <authorList>
            <person name="Yabe S."/>
            <person name="Zheng Y."/>
            <person name="Wang C.M."/>
            <person name="Sakai Y."/>
            <person name="Abe K."/>
            <person name="Yokota A."/>
            <person name="Donadio S."/>
            <person name="Cavaletti L."/>
            <person name="Monciardini P."/>
        </authorList>
    </citation>
    <scope>NUCLEOTIDE SEQUENCE [LARGE SCALE GENOMIC DNA]</scope>
    <source>
        <strain evidence="1 2">SOSP1-9</strain>
    </source>
</reference>
<dbReference type="RefSeq" id="WP_201365802.1">
    <property type="nucleotide sequence ID" value="NZ_BNJJ01000022.1"/>
</dbReference>
<dbReference type="EMBL" id="BNJJ01000022">
    <property type="protein sequence ID" value="GHO88193.1"/>
    <property type="molecule type" value="Genomic_DNA"/>
</dbReference>
<evidence type="ECO:0000313" key="1">
    <source>
        <dbReference type="EMBL" id="GHO88193.1"/>
    </source>
</evidence>
<dbReference type="Pfam" id="PF19776">
    <property type="entry name" value="DUF6262"/>
    <property type="match status" value="1"/>
</dbReference>
<gene>
    <name evidence="1" type="ORF">KSZ_61990</name>
</gene>
<sequence length="135" mass="15695">MKNEPSVQPNTRGLLAHAQRKAAETQQRVHQTIDQLLREQEVVNFNSVAKAAQVTKSYLYANADVRERIEALRAKFSLERVERQQAERKLYQARTDKTKEVLLAAKDRRIKVLEEENCKLKAQLKEAYGKLYEQV</sequence>
<comment type="caution">
    <text evidence="1">The sequence shown here is derived from an EMBL/GenBank/DDBJ whole genome shotgun (WGS) entry which is preliminary data.</text>
</comment>
<dbReference type="Proteomes" id="UP000635565">
    <property type="component" value="Unassembled WGS sequence"/>
</dbReference>
<dbReference type="InterPro" id="IPR046229">
    <property type="entry name" value="TnpC-like"/>
</dbReference>
<name>A0ABQ3VRH2_9CHLR</name>
<protein>
    <submittedName>
        <fullName evidence="1">Transposase</fullName>
    </submittedName>
</protein>
<keyword evidence="2" id="KW-1185">Reference proteome</keyword>
<proteinExistence type="predicted"/>
<accession>A0ABQ3VRH2</accession>